<evidence type="ECO:0000256" key="6">
    <source>
        <dbReference type="ARBA" id="ARBA00022729"/>
    </source>
</evidence>
<keyword evidence="6" id="KW-0732">Signal</keyword>
<dbReference type="Gene3D" id="2.40.170.20">
    <property type="entry name" value="TonB-dependent receptor, beta-barrel domain"/>
    <property type="match status" value="2"/>
</dbReference>
<keyword evidence="5" id="KW-0812">Transmembrane</keyword>
<evidence type="ECO:0000256" key="10">
    <source>
        <dbReference type="ARBA" id="ARBA00023237"/>
    </source>
</evidence>
<evidence type="ECO:0000256" key="7">
    <source>
        <dbReference type="ARBA" id="ARBA00023004"/>
    </source>
</evidence>
<evidence type="ECO:0000256" key="2">
    <source>
        <dbReference type="ARBA" id="ARBA00022448"/>
    </source>
</evidence>
<comment type="subcellular location">
    <subcellularLocation>
        <location evidence="1">Cell outer membrane</location>
        <topology evidence="1">Multi-pass membrane protein</topology>
    </subcellularLocation>
</comment>
<dbReference type="SUPFAM" id="SSF56935">
    <property type="entry name" value="Porins"/>
    <property type="match status" value="1"/>
</dbReference>
<gene>
    <name evidence="11" type="ORF">AXK11_06720</name>
</gene>
<dbReference type="RefSeq" id="WP_068630532.1">
    <property type="nucleotide sequence ID" value="NZ_LSZQ01000050.1"/>
</dbReference>
<organism evidence="11 12">
    <name type="scientific">Cephaloticoccus primus</name>
    <dbReference type="NCBI Taxonomy" id="1548207"/>
    <lineage>
        <taxon>Bacteria</taxon>
        <taxon>Pseudomonadati</taxon>
        <taxon>Verrucomicrobiota</taxon>
        <taxon>Opitutia</taxon>
        <taxon>Opitutales</taxon>
        <taxon>Opitutaceae</taxon>
        <taxon>Cephaloticoccus</taxon>
    </lineage>
</organism>
<evidence type="ECO:0008006" key="13">
    <source>
        <dbReference type="Google" id="ProtNLM"/>
    </source>
</evidence>
<evidence type="ECO:0000256" key="9">
    <source>
        <dbReference type="ARBA" id="ARBA00023136"/>
    </source>
</evidence>
<keyword evidence="10" id="KW-0998">Cell outer membrane</keyword>
<sequence>MKDTYSKSWLFSPSLTWRLAPQTQFTARYEYYDAESSNLEGIPVDPSVGTNTGFKTLEGVPLDFNSAPDDRYSFRRGLTHALNVLFTSTITENLSVRLAGRIAEIDTPNSDFRWGLSTPGGSRNPHTGAWEGGVIWRNASTDPLAPNWVADPAPALSDTITHVGTYSTAWRRERDLQNDWSYIVDSDLAKSTTLLGFAYSYGHQNSQNNTQRLPSFAVAGFSRPGTAPVSDPVTTDNRGLTTRYQAYLSEVLELFNHRLVLSGGVSHVSFNSLNGNKLAAATSDSVAGQLYPTSGSKATCNYGVVVKALPNAALYYGHSESANPSTGRAVYLGTRPNFSVGKQDEVGLKVQLFENRLIASIAYYEIDQSSYAVFNPANLAVPPPTPQLPDLVLSREASGWEFQVTGSLTPSLSIIASYADTKNRDPRGVMLRGSPEDTAALFVRYGVSSGPLAGLSAGIGVNYSSKRAGDNPPGGYTALSTPDNLIPNLPSFYLPSRTLANAYVSYARGAWSYRLDVNNLTDETHYTSLSRSIIQVGNPRNVSASVTYTF</sequence>
<evidence type="ECO:0000256" key="5">
    <source>
        <dbReference type="ARBA" id="ARBA00022692"/>
    </source>
</evidence>
<dbReference type="Proteomes" id="UP000070058">
    <property type="component" value="Unassembled WGS sequence"/>
</dbReference>
<dbReference type="OrthoDB" id="1109239at2"/>
<dbReference type="PANTHER" id="PTHR32552:SF68">
    <property type="entry name" value="FERRICHROME OUTER MEMBRANE TRANSPORTER_PHAGE RECEPTOR"/>
    <property type="match status" value="1"/>
</dbReference>
<proteinExistence type="predicted"/>
<protein>
    <recommendedName>
        <fullName evidence="13">TonB-dependent receptor-like beta-barrel domain-containing protein</fullName>
    </recommendedName>
</protein>
<keyword evidence="3" id="KW-1134">Transmembrane beta strand</keyword>
<dbReference type="PANTHER" id="PTHR32552">
    <property type="entry name" value="FERRICHROME IRON RECEPTOR-RELATED"/>
    <property type="match status" value="1"/>
</dbReference>
<dbReference type="GO" id="GO:0009279">
    <property type="term" value="C:cell outer membrane"/>
    <property type="evidence" value="ECO:0007669"/>
    <property type="project" value="UniProtKB-SubCell"/>
</dbReference>
<name>A0A139SLA8_9BACT</name>
<evidence type="ECO:0000313" key="12">
    <source>
        <dbReference type="Proteomes" id="UP000070058"/>
    </source>
</evidence>
<evidence type="ECO:0000256" key="3">
    <source>
        <dbReference type="ARBA" id="ARBA00022452"/>
    </source>
</evidence>
<keyword evidence="12" id="KW-1185">Reference proteome</keyword>
<keyword evidence="4" id="KW-0410">Iron transport</keyword>
<evidence type="ECO:0000313" key="11">
    <source>
        <dbReference type="EMBL" id="KXU35341.1"/>
    </source>
</evidence>
<keyword evidence="8" id="KW-0406">Ion transport</keyword>
<comment type="caution">
    <text evidence="11">The sequence shown here is derived from an EMBL/GenBank/DDBJ whole genome shotgun (WGS) entry which is preliminary data.</text>
</comment>
<evidence type="ECO:0000256" key="4">
    <source>
        <dbReference type="ARBA" id="ARBA00022496"/>
    </source>
</evidence>
<evidence type="ECO:0000256" key="8">
    <source>
        <dbReference type="ARBA" id="ARBA00023065"/>
    </source>
</evidence>
<dbReference type="InterPro" id="IPR036942">
    <property type="entry name" value="Beta-barrel_TonB_sf"/>
</dbReference>
<dbReference type="AlphaFoldDB" id="A0A139SLA8"/>
<dbReference type="InterPro" id="IPR039426">
    <property type="entry name" value="TonB-dep_rcpt-like"/>
</dbReference>
<keyword evidence="2" id="KW-0813">Transport</keyword>
<keyword evidence="7" id="KW-0408">Iron</keyword>
<evidence type="ECO:0000256" key="1">
    <source>
        <dbReference type="ARBA" id="ARBA00004571"/>
    </source>
</evidence>
<keyword evidence="9" id="KW-0472">Membrane</keyword>
<dbReference type="EMBL" id="LSZQ01000050">
    <property type="protein sequence ID" value="KXU35341.1"/>
    <property type="molecule type" value="Genomic_DNA"/>
</dbReference>
<dbReference type="STRING" id="1548207.AXK11_06720"/>
<dbReference type="GO" id="GO:0015344">
    <property type="term" value="F:siderophore uptake transmembrane transporter activity"/>
    <property type="evidence" value="ECO:0007669"/>
    <property type="project" value="TreeGrafter"/>
</dbReference>
<reference evidence="12" key="1">
    <citation type="submission" date="2016-02" db="EMBL/GenBank/DDBJ databases">
        <authorList>
            <person name="Sanders J.G."/>
            <person name="Lin J.Y."/>
            <person name="Wertz J.T."/>
            <person name="Russell J.A."/>
            <person name="Moreau C.S."/>
            <person name="Powell S."/>
        </authorList>
    </citation>
    <scope>NUCLEOTIDE SEQUENCE [LARGE SCALE GENOMIC DNA]</scope>
    <source>
        <strain evidence="12">CAG34</strain>
    </source>
</reference>
<accession>A0A139SLA8</accession>